<feature type="transmembrane region" description="Helical" evidence="8">
    <location>
        <begin position="81"/>
        <end position="99"/>
    </location>
</feature>
<dbReference type="PROSITE" id="PS00216">
    <property type="entry name" value="SUGAR_TRANSPORT_1"/>
    <property type="match status" value="1"/>
</dbReference>
<feature type="transmembrane region" description="Helical" evidence="8">
    <location>
        <begin position="139"/>
        <end position="162"/>
    </location>
</feature>
<dbReference type="NCBIfam" id="TIGR00879">
    <property type="entry name" value="SP"/>
    <property type="match status" value="1"/>
</dbReference>
<evidence type="ECO:0000256" key="1">
    <source>
        <dbReference type="ARBA" id="ARBA00004141"/>
    </source>
</evidence>
<dbReference type="PROSITE" id="PS50850">
    <property type="entry name" value="MFS"/>
    <property type="match status" value="1"/>
</dbReference>
<feature type="transmembrane region" description="Helical" evidence="8">
    <location>
        <begin position="477"/>
        <end position="497"/>
    </location>
</feature>
<dbReference type="InterPro" id="IPR003663">
    <property type="entry name" value="Sugar/inositol_transpt"/>
</dbReference>
<comment type="caution">
    <text evidence="10">The sequence shown here is derived from an EMBL/GenBank/DDBJ whole genome shotgun (WGS) entry which is preliminary data.</text>
</comment>
<dbReference type="InterPro" id="IPR005829">
    <property type="entry name" value="Sugar_transporter_CS"/>
</dbReference>
<dbReference type="Gene3D" id="1.20.1250.20">
    <property type="entry name" value="MFS general substrate transporter like domains"/>
    <property type="match status" value="2"/>
</dbReference>
<dbReference type="EMBL" id="JBJQND010000015">
    <property type="protein sequence ID" value="KAL3853169.1"/>
    <property type="molecule type" value="Genomic_DNA"/>
</dbReference>
<gene>
    <name evidence="10" type="ORF">ACJMK2_016734</name>
</gene>
<proteinExistence type="inferred from homology"/>
<dbReference type="Pfam" id="PF00083">
    <property type="entry name" value="Sugar_tr"/>
    <property type="match status" value="2"/>
</dbReference>
<dbReference type="SUPFAM" id="SSF103473">
    <property type="entry name" value="MFS general substrate transporter"/>
    <property type="match status" value="1"/>
</dbReference>
<name>A0ABD3UUM8_SINWO</name>
<evidence type="ECO:0000256" key="8">
    <source>
        <dbReference type="SAM" id="Phobius"/>
    </source>
</evidence>
<evidence type="ECO:0000256" key="5">
    <source>
        <dbReference type="ARBA" id="ARBA00022989"/>
    </source>
</evidence>
<feature type="transmembrane region" description="Helical" evidence="8">
    <location>
        <begin position="325"/>
        <end position="346"/>
    </location>
</feature>
<dbReference type="AlphaFoldDB" id="A0ABD3UUM8"/>
<accession>A0ABD3UUM8</accession>
<feature type="transmembrane region" description="Helical" evidence="8">
    <location>
        <begin position="444"/>
        <end position="465"/>
    </location>
</feature>
<evidence type="ECO:0000256" key="3">
    <source>
        <dbReference type="ARBA" id="ARBA00022448"/>
    </source>
</evidence>
<dbReference type="InterPro" id="IPR005828">
    <property type="entry name" value="MFS_sugar_transport-like"/>
</dbReference>
<dbReference type="Proteomes" id="UP001634394">
    <property type="component" value="Unassembled WGS sequence"/>
</dbReference>
<evidence type="ECO:0000256" key="6">
    <source>
        <dbReference type="ARBA" id="ARBA00023136"/>
    </source>
</evidence>
<keyword evidence="3 7" id="KW-0813">Transport</keyword>
<dbReference type="InterPro" id="IPR036259">
    <property type="entry name" value="MFS_trans_sf"/>
</dbReference>
<protein>
    <recommendedName>
        <fullName evidence="9">Major facilitator superfamily (MFS) profile domain-containing protein</fullName>
    </recommendedName>
</protein>
<feature type="domain" description="Major facilitator superfamily (MFS) profile" evidence="9">
    <location>
        <begin position="15"/>
        <end position="537"/>
    </location>
</feature>
<feature type="transmembrane region" description="Helical" evidence="8">
    <location>
        <begin position="294"/>
        <end position="318"/>
    </location>
</feature>
<keyword evidence="6 8" id="KW-0472">Membrane</keyword>
<evidence type="ECO:0000313" key="11">
    <source>
        <dbReference type="Proteomes" id="UP001634394"/>
    </source>
</evidence>
<keyword evidence="11" id="KW-1185">Reference proteome</keyword>
<feature type="transmembrane region" description="Helical" evidence="8">
    <location>
        <begin position="105"/>
        <end position="127"/>
    </location>
</feature>
<feature type="transmembrane region" description="Helical" evidence="8">
    <location>
        <begin position="12"/>
        <end position="41"/>
    </location>
</feature>
<dbReference type="GO" id="GO:0016020">
    <property type="term" value="C:membrane"/>
    <property type="evidence" value="ECO:0007669"/>
    <property type="project" value="UniProtKB-SubCell"/>
</dbReference>
<dbReference type="PANTHER" id="PTHR48020:SF12">
    <property type="entry name" value="PROTON MYO-INOSITOL COTRANSPORTER"/>
    <property type="match status" value="1"/>
</dbReference>
<dbReference type="InterPro" id="IPR020846">
    <property type="entry name" value="MFS_dom"/>
</dbReference>
<dbReference type="PROSITE" id="PS00217">
    <property type="entry name" value="SUGAR_TRANSPORT_2"/>
    <property type="match status" value="1"/>
</dbReference>
<keyword evidence="4 8" id="KW-0812">Transmembrane</keyword>
<evidence type="ECO:0000256" key="7">
    <source>
        <dbReference type="RuleBase" id="RU003346"/>
    </source>
</evidence>
<dbReference type="PANTHER" id="PTHR48020">
    <property type="entry name" value="PROTON MYO-INOSITOL COTRANSPORTER"/>
    <property type="match status" value="1"/>
</dbReference>
<organism evidence="10 11">
    <name type="scientific">Sinanodonta woodiana</name>
    <name type="common">Chinese pond mussel</name>
    <name type="synonym">Anodonta woodiana</name>
    <dbReference type="NCBI Taxonomy" id="1069815"/>
    <lineage>
        <taxon>Eukaryota</taxon>
        <taxon>Metazoa</taxon>
        <taxon>Spiralia</taxon>
        <taxon>Lophotrochozoa</taxon>
        <taxon>Mollusca</taxon>
        <taxon>Bivalvia</taxon>
        <taxon>Autobranchia</taxon>
        <taxon>Heteroconchia</taxon>
        <taxon>Palaeoheterodonta</taxon>
        <taxon>Unionida</taxon>
        <taxon>Unionoidea</taxon>
        <taxon>Unionidae</taxon>
        <taxon>Unioninae</taxon>
        <taxon>Sinanodonta</taxon>
    </lineage>
</organism>
<feature type="transmembrane region" description="Helical" evidence="8">
    <location>
        <begin position="168"/>
        <end position="190"/>
    </location>
</feature>
<comment type="similarity">
    <text evidence="2 7">Belongs to the major facilitator superfamily. Sugar transporter (TC 2.A.1.1) family.</text>
</comment>
<evidence type="ECO:0000256" key="2">
    <source>
        <dbReference type="ARBA" id="ARBA00010992"/>
    </source>
</evidence>
<feature type="transmembrane region" description="Helical" evidence="8">
    <location>
        <begin position="258"/>
        <end position="282"/>
    </location>
</feature>
<evidence type="ECO:0000256" key="4">
    <source>
        <dbReference type="ARBA" id="ARBA00022692"/>
    </source>
</evidence>
<comment type="subcellular location">
    <subcellularLocation>
        <location evidence="1">Membrane</location>
        <topology evidence="1">Multi-pass membrane protein</topology>
    </subcellularLocation>
</comment>
<dbReference type="InterPro" id="IPR050814">
    <property type="entry name" value="Myo-inositol_Transporter"/>
</dbReference>
<reference evidence="10 11" key="1">
    <citation type="submission" date="2024-11" db="EMBL/GenBank/DDBJ databases">
        <title>Chromosome-level genome assembly of the freshwater bivalve Anodonta woodiana.</title>
        <authorList>
            <person name="Chen X."/>
        </authorList>
    </citation>
    <scope>NUCLEOTIDE SEQUENCE [LARGE SCALE GENOMIC DNA]</scope>
    <source>
        <strain evidence="10">MN2024</strain>
        <tissue evidence="10">Gills</tissue>
    </source>
</reference>
<feature type="transmembrane region" description="Helical" evidence="8">
    <location>
        <begin position="53"/>
        <end position="72"/>
    </location>
</feature>
<evidence type="ECO:0000259" key="9">
    <source>
        <dbReference type="PROSITE" id="PS50850"/>
    </source>
</evidence>
<feature type="transmembrane region" description="Helical" evidence="8">
    <location>
        <begin position="509"/>
        <end position="533"/>
    </location>
</feature>
<evidence type="ECO:0000313" key="10">
    <source>
        <dbReference type="EMBL" id="KAL3853169.1"/>
    </source>
</evidence>
<sequence>MVKEEKGSSFYVYYLTCFASVGGLLIGYHIGIISGSLLLIGDLWKLETIWKEAIVSATIGAAAVFALLAGYLTDLLGRKRVIMLASFVFTAGAIIMAVAKGIVVLLVGRLIVGVGIGFAAVSIPIYVAEAAPRNIRGRLVHLTYLSVTVGFLVSSIVGGLLITDTENGWRYMLGLAGVPSVIQFIGFFLLPESPRWLVSRNRQEQARKVLCKIRSMNNVDTELNEIILSVEEDRKTLATTGCRLAIVRVFATQPVRRAFIIGCTLHILQHICGINVVTYYSAGILKRVGFPTEMAIWMMCVPSAAICLATFIGVCLVEKIGRRKLILISMLGVMISLVVFTVGFHLSSIHTLSINTTAIDILDNESASGECIQYNTCEACLDNIYCGFCYEEGKPLTTGTCLRVDETFPERYALSSSRCNKTNADTERSKRKFHWADSYCPSDYAWMAVLGLALFVLGFALGLGPMPWTINSEIYPLWARSTCVSIATVTNWVFSFIVSENFLTLTEQITIYGTFGLFCGIILLGLFVLFFVIPEPKNKWLEDVEELFMSEEYKIMHTRDKFIDETKGTTMQTHSINEVISDSFNQDHQNSVMSSPAITKF</sequence>
<keyword evidence="5 8" id="KW-1133">Transmembrane helix</keyword>
<dbReference type="PRINTS" id="PR00171">
    <property type="entry name" value="SUGRTRNSPORT"/>
</dbReference>